<evidence type="ECO:0000313" key="1">
    <source>
        <dbReference type="EMBL" id="KEJ97359.1"/>
    </source>
</evidence>
<reference evidence="1 2" key="1">
    <citation type="submission" date="2014-01" db="EMBL/GenBank/DDBJ databases">
        <title>Sulfitobacter sp. H3 (MCCC 1A00686) Genome Sequencing.</title>
        <authorList>
            <person name="Lai Q."/>
            <person name="Hong Z."/>
        </authorList>
    </citation>
    <scope>NUCLEOTIDE SEQUENCE [LARGE SCALE GENOMIC DNA]</scope>
    <source>
        <strain evidence="1 2">H3</strain>
    </source>
</reference>
<keyword evidence="2" id="KW-1185">Reference proteome</keyword>
<protein>
    <recommendedName>
        <fullName evidence="3">DUF3833 domain-containing protein</fullName>
    </recommendedName>
</protein>
<dbReference type="OrthoDB" id="5296954at2"/>
<proteinExistence type="predicted"/>
<comment type="caution">
    <text evidence="1">The sequence shown here is derived from an EMBL/GenBank/DDBJ whole genome shotgun (WGS) entry which is preliminary data.</text>
</comment>
<dbReference type="EMBL" id="JAMD01000002">
    <property type="protein sequence ID" value="KEJ97359.1"/>
    <property type="molecule type" value="Genomic_DNA"/>
</dbReference>
<sequence>MTVALILLALILALVWARRHWGGFAAQRPSDYAGANGPAFDLRTHLNGPMICEGVIYGPLGRVTSRFQAQIQATWDGDTGTMEEFFTYDDGTTQSRAWALSCHADGHLSATAQDVVGTAQGITGGPALQMRYRIRLPEAQGGHVLRAVDWMYLTPSGTITNRSRFYKLGICVAELVATIRPADGAAQIRLTGSTT</sequence>
<evidence type="ECO:0000313" key="2">
    <source>
        <dbReference type="Proteomes" id="UP000027746"/>
    </source>
</evidence>
<organism evidence="1 2">
    <name type="scientific">Pseudosulfitobacter pseudonitzschiae</name>
    <dbReference type="NCBI Taxonomy" id="1402135"/>
    <lineage>
        <taxon>Bacteria</taxon>
        <taxon>Pseudomonadati</taxon>
        <taxon>Pseudomonadota</taxon>
        <taxon>Alphaproteobacteria</taxon>
        <taxon>Rhodobacterales</taxon>
        <taxon>Roseobacteraceae</taxon>
        <taxon>Pseudosulfitobacter</taxon>
    </lineage>
</organism>
<name>A0A073J5V0_9RHOB</name>
<evidence type="ECO:0008006" key="3">
    <source>
        <dbReference type="Google" id="ProtNLM"/>
    </source>
</evidence>
<dbReference type="RefSeq" id="WP_037923267.1">
    <property type="nucleotide sequence ID" value="NZ_CP054599.1"/>
</dbReference>
<dbReference type="InterPro" id="IPR024409">
    <property type="entry name" value="DUF3833"/>
</dbReference>
<gene>
    <name evidence="1" type="ORF">SUH3_11335</name>
</gene>
<accession>A0A073J5V0</accession>
<dbReference type="Pfam" id="PF12915">
    <property type="entry name" value="DUF3833"/>
    <property type="match status" value="1"/>
</dbReference>
<dbReference type="Proteomes" id="UP000027746">
    <property type="component" value="Unassembled WGS sequence"/>
</dbReference>
<dbReference type="AlphaFoldDB" id="A0A073J5V0"/>
<dbReference type="GeneID" id="68871610"/>